<gene>
    <name evidence="4" type="ORF">SAMN06265784_10972</name>
</gene>
<sequence length="666" mass="70804">MMENVQALQVSVTGRDGKAQIHVLEASATLGKDPACDIVLKGLLIGKVQASIEPRHGHWYIEDKGGLASTMVNGSPITSYGPLTEADQIEIASFRIGVKPSAQGAPGAGGLHLVDGHAKPMAAHAAAAVAPAAARSRPADESRPQQVPTHQAAHALEVVAMPLGAAAQQPHIEAAAPLRTGTDGLAVIGKLPEAVLAMPRERNPSGGSHSAHAAASAVPVRDTAAAAPSAQDAQNPTDEPQWLNTPEGIELRKTGHARLIAAIDLRRLNVASMSEVELSSTISGLLRTVLSSDPIFARPGIPTDALFKSIFDEVIGLGPLESLLADESITEIMVNRYNEIFIERGGQLSRSATIFTDDQAVLGAIERIVAPLGRRIDESSPMVDARLKDGSRVNAVIPPLALKGPNITIRKFSKRKLQGEDLVSFGSLSAQMLAFLRVAVELRANIVISGGTGSGKTTLLNVLSNFIPDNERIVTVEDAAELRLSQSNLVSLEARPANMEGKGAVPIRELVKNTLRMRPDRIVVGECRGGEALDMLQAMNTGHDGSLTTAHANSPRDCLSRLEVMTLMAGLDLPVNAIREQVVSAVDMIVQQTRFSCGTRRVTHITEVSGIESGTVQLQDVFVFKQSGYNENGKVQGTFHSTGYVPDFYQDLIRRGIAVDTSIFQD</sequence>
<dbReference type="PANTHER" id="PTHR30486">
    <property type="entry name" value="TWITCHING MOTILITY PROTEIN PILT"/>
    <property type="match status" value="1"/>
</dbReference>
<dbReference type="Pfam" id="PF00498">
    <property type="entry name" value="FHA"/>
    <property type="match status" value="1"/>
</dbReference>
<evidence type="ECO:0000313" key="5">
    <source>
        <dbReference type="Proteomes" id="UP000193228"/>
    </source>
</evidence>
<feature type="compositionally biased region" description="Low complexity" evidence="2">
    <location>
        <begin position="224"/>
        <end position="233"/>
    </location>
</feature>
<dbReference type="EMBL" id="FXAT01000009">
    <property type="protein sequence ID" value="SMG57076.1"/>
    <property type="molecule type" value="Genomic_DNA"/>
</dbReference>
<organism evidence="4 5">
    <name type="scientific">Paraburkholderia susongensis</name>
    <dbReference type="NCBI Taxonomy" id="1515439"/>
    <lineage>
        <taxon>Bacteria</taxon>
        <taxon>Pseudomonadati</taxon>
        <taxon>Pseudomonadota</taxon>
        <taxon>Betaproteobacteria</taxon>
        <taxon>Burkholderiales</taxon>
        <taxon>Burkholderiaceae</taxon>
        <taxon>Paraburkholderia</taxon>
    </lineage>
</organism>
<feature type="region of interest" description="Disordered" evidence="2">
    <location>
        <begin position="130"/>
        <end position="150"/>
    </location>
</feature>
<name>A0A1X7LT43_9BURK</name>
<evidence type="ECO:0000313" key="4">
    <source>
        <dbReference type="EMBL" id="SMG57076.1"/>
    </source>
</evidence>
<dbReference type="Pfam" id="PF00437">
    <property type="entry name" value="T2SSE"/>
    <property type="match status" value="1"/>
</dbReference>
<dbReference type="InterPro" id="IPR001482">
    <property type="entry name" value="T2SS/T4SS_dom"/>
</dbReference>
<dbReference type="InterPro" id="IPR027417">
    <property type="entry name" value="P-loop_NTPase"/>
</dbReference>
<dbReference type="SMART" id="SM00240">
    <property type="entry name" value="FHA"/>
    <property type="match status" value="1"/>
</dbReference>
<dbReference type="GO" id="GO:0016887">
    <property type="term" value="F:ATP hydrolysis activity"/>
    <property type="evidence" value="ECO:0007669"/>
    <property type="project" value="InterPro"/>
</dbReference>
<evidence type="ECO:0000256" key="2">
    <source>
        <dbReference type="SAM" id="MobiDB-lite"/>
    </source>
</evidence>
<dbReference type="Gene3D" id="2.60.200.20">
    <property type="match status" value="1"/>
</dbReference>
<dbReference type="PROSITE" id="PS50006">
    <property type="entry name" value="FHA_DOMAIN"/>
    <property type="match status" value="1"/>
</dbReference>
<dbReference type="SUPFAM" id="SSF52540">
    <property type="entry name" value="P-loop containing nucleoside triphosphate hydrolases"/>
    <property type="match status" value="1"/>
</dbReference>
<evidence type="ECO:0000259" key="3">
    <source>
        <dbReference type="PROSITE" id="PS50006"/>
    </source>
</evidence>
<protein>
    <submittedName>
        <fullName evidence="4">Pilus assembly protein CpaF</fullName>
    </submittedName>
</protein>
<dbReference type="InterPro" id="IPR008984">
    <property type="entry name" value="SMAD_FHA_dom_sf"/>
</dbReference>
<dbReference type="Proteomes" id="UP000193228">
    <property type="component" value="Unassembled WGS sequence"/>
</dbReference>
<reference evidence="5" key="1">
    <citation type="submission" date="2017-04" db="EMBL/GenBank/DDBJ databases">
        <authorList>
            <person name="Varghese N."/>
            <person name="Submissions S."/>
        </authorList>
    </citation>
    <scope>NUCLEOTIDE SEQUENCE [LARGE SCALE GENOMIC DNA]</scope>
    <source>
        <strain evidence="5">LMG 29540</strain>
    </source>
</reference>
<proteinExistence type="inferred from homology"/>
<dbReference type="InterPro" id="IPR000253">
    <property type="entry name" value="FHA_dom"/>
</dbReference>
<feature type="domain" description="FHA" evidence="3">
    <location>
        <begin position="28"/>
        <end position="77"/>
    </location>
</feature>
<accession>A0A1X7LT43</accession>
<evidence type="ECO:0000256" key="1">
    <source>
        <dbReference type="ARBA" id="ARBA00006611"/>
    </source>
</evidence>
<keyword evidence="5" id="KW-1185">Reference proteome</keyword>
<dbReference type="AlphaFoldDB" id="A0A1X7LT43"/>
<dbReference type="Gene3D" id="3.40.50.300">
    <property type="entry name" value="P-loop containing nucleotide triphosphate hydrolases"/>
    <property type="match status" value="1"/>
</dbReference>
<feature type="compositionally biased region" description="Polar residues" evidence="2">
    <location>
        <begin position="234"/>
        <end position="244"/>
    </location>
</feature>
<dbReference type="SUPFAM" id="SSF49879">
    <property type="entry name" value="SMAD/FHA domain"/>
    <property type="match status" value="1"/>
</dbReference>
<dbReference type="CDD" id="cd00060">
    <property type="entry name" value="FHA"/>
    <property type="match status" value="1"/>
</dbReference>
<dbReference type="Gene3D" id="3.30.450.380">
    <property type="match status" value="1"/>
</dbReference>
<comment type="similarity">
    <text evidence="1">Belongs to the GSP E family.</text>
</comment>
<dbReference type="STRING" id="1515439.SAMN06265784_10972"/>
<feature type="region of interest" description="Disordered" evidence="2">
    <location>
        <begin position="199"/>
        <end position="245"/>
    </location>
</feature>
<dbReference type="PANTHER" id="PTHR30486:SF15">
    <property type="entry name" value="TYPE II_IV SECRETION SYSTEM ATPASE"/>
    <property type="match status" value="1"/>
</dbReference>
<dbReference type="InterPro" id="IPR050921">
    <property type="entry name" value="T4SS_GSP_E_ATPase"/>
</dbReference>
<dbReference type="CDD" id="cd01130">
    <property type="entry name" value="VirB11-like_ATPase"/>
    <property type="match status" value="1"/>
</dbReference>
<feature type="compositionally biased region" description="Low complexity" evidence="2">
    <location>
        <begin position="205"/>
        <end position="217"/>
    </location>
</feature>